<dbReference type="Proteomes" id="UP000377803">
    <property type="component" value="Chromosome"/>
</dbReference>
<dbReference type="SUPFAM" id="SSF56808">
    <property type="entry name" value="Ribosomal protein L1"/>
    <property type="match status" value="1"/>
</dbReference>
<reference evidence="13" key="1">
    <citation type="submission" date="2019-05" db="EMBL/GenBank/DDBJ databases">
        <title>Candidatus Nanohalobium constans, a novel model system to study the DPANN nano-sized archaea: genomic and physiological characterization of a nanoarchaeon co-cultured with its chitinotrophic host.</title>
        <authorList>
            <person name="La Cono V."/>
            <person name="Arcadi E."/>
            <person name="Crisafi F."/>
            <person name="Denaro R."/>
            <person name="La Spada G."/>
            <person name="Messina E."/>
            <person name="Smedile F."/>
            <person name="Toshchakov S.V."/>
            <person name="Shevchenko M.A."/>
            <person name="Golyshin P.N."/>
            <person name="Golyshina O.V."/>
            <person name="Ferrer M."/>
            <person name="Rohde M."/>
            <person name="Mushegian A."/>
            <person name="Sorokin D.Y."/>
            <person name="Giuliano L."/>
            <person name="Yakimov M.M."/>
        </authorList>
    </citation>
    <scope>NUCLEOTIDE SEQUENCE [LARGE SCALE GENOMIC DNA]</scope>
    <source>
        <strain evidence="13">LC1Nh</strain>
    </source>
</reference>
<name>A0A5Q0UEP0_9ARCH</name>
<proteinExistence type="inferred from homology"/>
<dbReference type="GO" id="GO:0006412">
    <property type="term" value="P:translation"/>
    <property type="evidence" value="ECO:0007669"/>
    <property type="project" value="InterPro"/>
</dbReference>
<organism evidence="12 13">
    <name type="scientific">Candidatus Nanohalobium constans</name>
    <dbReference type="NCBI Taxonomy" id="2565781"/>
    <lineage>
        <taxon>Archaea</taxon>
        <taxon>Candidatus Nanohalarchaeota</taxon>
        <taxon>Candidatus Nanohalobia</taxon>
        <taxon>Candidatus Nanohalobiales</taxon>
        <taxon>Candidatus Nanohalobiaceae</taxon>
        <taxon>Candidatus Nanohalobium</taxon>
    </lineage>
</organism>
<keyword evidence="8 11" id="KW-0689">Ribosomal protein</keyword>
<evidence type="ECO:0000256" key="10">
    <source>
        <dbReference type="ARBA" id="ARBA00045545"/>
    </source>
</evidence>
<evidence type="ECO:0000256" key="4">
    <source>
        <dbReference type="ARBA" id="ARBA00022555"/>
    </source>
</evidence>
<sequence length="208" mass="23361">MNFEEAVEQAVEEAEDRNFTESVDLVFNFRDLDLSDPNNRFNEDIKLPYQADEEIKVAVIGDSITQNLDNADKVITENELEDEYFDEPSNAKDLAEEFTFLLAEAPLMPKIGSQLGQVLGPRNMMPDPVQPGEDPSEDIEDLRNTVTLRLAEDPLMQVKIGNEEQDLGNVAMNADTIYEFVSNHLPKGDNNLKNVLIKTTMGPTVEVN</sequence>
<dbReference type="PIRSF" id="PIRSF002155">
    <property type="entry name" value="Ribosomal_L1"/>
    <property type="match status" value="1"/>
</dbReference>
<comment type="similarity">
    <text evidence="1 11">Belongs to the universal ribosomal protein uL1 family.</text>
</comment>
<keyword evidence="3" id="KW-0678">Repressor</keyword>
<comment type="function">
    <text evidence="10">Probably involved in E site tRNA release. Binds directly to 23S rRNA.</text>
</comment>
<evidence type="ECO:0000256" key="8">
    <source>
        <dbReference type="ARBA" id="ARBA00022980"/>
    </source>
</evidence>
<dbReference type="OrthoDB" id="10382at2157"/>
<gene>
    <name evidence="12" type="primary">rpl1p</name>
    <name evidence="12" type="ORF">LC1Nh_0100</name>
</gene>
<keyword evidence="5" id="KW-0699">rRNA-binding</keyword>
<dbReference type="Gene3D" id="3.30.190.20">
    <property type="match status" value="1"/>
</dbReference>
<dbReference type="PROSITE" id="PS01199">
    <property type="entry name" value="RIBOSOMAL_L1"/>
    <property type="match status" value="1"/>
</dbReference>
<dbReference type="GO" id="GO:0006417">
    <property type="term" value="P:regulation of translation"/>
    <property type="evidence" value="ECO:0007669"/>
    <property type="project" value="UniProtKB-KW"/>
</dbReference>
<dbReference type="InterPro" id="IPR028364">
    <property type="entry name" value="Ribosomal_uL1/biogenesis"/>
</dbReference>
<dbReference type="PANTHER" id="PTHR36427:SF3">
    <property type="entry name" value="LARGE RIBOSOMAL SUBUNIT PROTEIN UL1M"/>
    <property type="match status" value="1"/>
</dbReference>
<keyword evidence="6" id="KW-0810">Translation regulation</keyword>
<dbReference type="GeneID" id="42364480"/>
<dbReference type="GO" id="GO:0015934">
    <property type="term" value="C:large ribosomal subunit"/>
    <property type="evidence" value="ECO:0007669"/>
    <property type="project" value="InterPro"/>
</dbReference>
<dbReference type="InterPro" id="IPR023669">
    <property type="entry name" value="Ribosomal_uL1_arc"/>
</dbReference>
<dbReference type="Gene3D" id="3.40.50.790">
    <property type="match status" value="1"/>
</dbReference>
<dbReference type="GO" id="GO:0000049">
    <property type="term" value="F:tRNA binding"/>
    <property type="evidence" value="ECO:0007669"/>
    <property type="project" value="UniProtKB-KW"/>
</dbReference>
<evidence type="ECO:0000256" key="6">
    <source>
        <dbReference type="ARBA" id="ARBA00022845"/>
    </source>
</evidence>
<comment type="subunit">
    <text evidence="2">Part of the 50S ribosomal subunit.</text>
</comment>
<evidence type="ECO:0000313" key="13">
    <source>
        <dbReference type="Proteomes" id="UP000377803"/>
    </source>
</evidence>
<protein>
    <recommendedName>
        <fullName evidence="11">Ribosomal protein</fullName>
    </recommendedName>
</protein>
<keyword evidence="7" id="KW-0694">RNA-binding</keyword>
<dbReference type="KEGG" id="ncon:LC1Nh_0100"/>
<accession>A0A5Q0UEP0</accession>
<keyword evidence="4" id="KW-0820">tRNA-binding</keyword>
<evidence type="ECO:0000313" key="12">
    <source>
        <dbReference type="EMBL" id="QGA80008.1"/>
    </source>
</evidence>
<evidence type="ECO:0000256" key="9">
    <source>
        <dbReference type="ARBA" id="ARBA00023274"/>
    </source>
</evidence>
<dbReference type="InterPro" id="IPR023673">
    <property type="entry name" value="Ribosomal_uL1_CS"/>
</dbReference>
<evidence type="ECO:0000256" key="1">
    <source>
        <dbReference type="ARBA" id="ARBA00010531"/>
    </source>
</evidence>
<dbReference type="AlphaFoldDB" id="A0A5Q0UEP0"/>
<evidence type="ECO:0000256" key="2">
    <source>
        <dbReference type="ARBA" id="ARBA00011838"/>
    </source>
</evidence>
<dbReference type="RefSeq" id="WP_153549745.1">
    <property type="nucleotide sequence ID" value="NZ_CP040089.1"/>
</dbReference>
<dbReference type="GO" id="GO:0019843">
    <property type="term" value="F:rRNA binding"/>
    <property type="evidence" value="ECO:0007669"/>
    <property type="project" value="UniProtKB-KW"/>
</dbReference>
<dbReference type="GO" id="GO:0003735">
    <property type="term" value="F:structural constituent of ribosome"/>
    <property type="evidence" value="ECO:0007669"/>
    <property type="project" value="InterPro"/>
</dbReference>
<evidence type="ECO:0000256" key="7">
    <source>
        <dbReference type="ARBA" id="ARBA00022884"/>
    </source>
</evidence>
<dbReference type="EMBL" id="CP040089">
    <property type="protein sequence ID" value="QGA80008.1"/>
    <property type="molecule type" value="Genomic_DNA"/>
</dbReference>
<dbReference type="PANTHER" id="PTHR36427">
    <property type="entry name" value="54S RIBOSOMAL PROTEIN L1, MITOCHONDRIAL"/>
    <property type="match status" value="1"/>
</dbReference>
<evidence type="ECO:0000256" key="11">
    <source>
        <dbReference type="RuleBase" id="RU000659"/>
    </source>
</evidence>
<keyword evidence="9 11" id="KW-0687">Ribonucleoprotein</keyword>
<dbReference type="NCBIfam" id="NF003244">
    <property type="entry name" value="PRK04203.1"/>
    <property type="match status" value="1"/>
</dbReference>
<evidence type="ECO:0000256" key="5">
    <source>
        <dbReference type="ARBA" id="ARBA00022730"/>
    </source>
</evidence>
<dbReference type="Pfam" id="PF00687">
    <property type="entry name" value="Ribosomal_L1"/>
    <property type="match status" value="1"/>
</dbReference>
<dbReference type="InterPro" id="IPR016095">
    <property type="entry name" value="Ribosomal_uL1_3-a/b-sand"/>
</dbReference>
<dbReference type="CDD" id="cd00403">
    <property type="entry name" value="Ribosomal_L1"/>
    <property type="match status" value="1"/>
</dbReference>
<evidence type="ECO:0000256" key="3">
    <source>
        <dbReference type="ARBA" id="ARBA00022491"/>
    </source>
</evidence>
<keyword evidence="13" id="KW-1185">Reference proteome</keyword>
<dbReference type="InterPro" id="IPR023674">
    <property type="entry name" value="Ribosomal_uL1-like"/>
</dbReference>
<dbReference type="InterPro" id="IPR002143">
    <property type="entry name" value="Ribosomal_uL1"/>
</dbReference>